<dbReference type="Pfam" id="PF14052">
    <property type="entry name" value="Caps_assemb_Wzi"/>
    <property type="match status" value="1"/>
</dbReference>
<feature type="signal peptide" evidence="1">
    <location>
        <begin position="1"/>
        <end position="19"/>
    </location>
</feature>
<gene>
    <name evidence="2" type="ORF">FXF49_00450</name>
</gene>
<reference evidence="2 3" key="1">
    <citation type="submission" date="2019-08" db="EMBL/GenBank/DDBJ databases">
        <title>Genomic characterization of a novel candidate phylum (ARYD3) from a high temperature, high salinity tertiary oil reservoir in north central Oklahoma, USA.</title>
        <authorList>
            <person name="Youssef N.H."/>
            <person name="Yadav A."/>
            <person name="Elshahed M.S."/>
        </authorList>
    </citation>
    <scope>NUCLEOTIDE SEQUENCE [LARGE SCALE GENOMIC DNA]</scope>
    <source>
        <strain evidence="2">ARYD1</strain>
    </source>
</reference>
<dbReference type="Proteomes" id="UP000323337">
    <property type="component" value="Unassembled WGS sequence"/>
</dbReference>
<accession>A0A5D0MWZ9</accession>
<evidence type="ECO:0000256" key="1">
    <source>
        <dbReference type="SAM" id="SignalP"/>
    </source>
</evidence>
<evidence type="ECO:0000313" key="3">
    <source>
        <dbReference type="Proteomes" id="UP000323337"/>
    </source>
</evidence>
<dbReference type="InterPro" id="IPR038636">
    <property type="entry name" value="Wzi_sf"/>
</dbReference>
<dbReference type="Gene3D" id="2.40.160.130">
    <property type="entry name" value="Capsule assembly protein Wzi"/>
    <property type="match status" value="1"/>
</dbReference>
<evidence type="ECO:0000313" key="2">
    <source>
        <dbReference type="EMBL" id="TYB36697.1"/>
    </source>
</evidence>
<dbReference type="RefSeq" id="WP_303699945.1">
    <property type="nucleotide sequence ID" value="NZ_VSIV01000012.1"/>
</dbReference>
<dbReference type="AlphaFoldDB" id="A0A5D0MWZ9"/>
<dbReference type="EMBL" id="VSIV01000012">
    <property type="protein sequence ID" value="TYB36697.1"/>
    <property type="molecule type" value="Genomic_DNA"/>
</dbReference>
<protein>
    <submittedName>
        <fullName evidence="2">Capsule assembly Wzi family protein</fullName>
    </submittedName>
</protein>
<name>A0A5D0MWZ9_FLESI</name>
<sequence length="504" mass="58814">MRIFYCFLFILIFSNAAFSVTKKTTDDIPASNEYLYRLSERAMTISPSAFYSDTFKPVSYRETAVLFHQDENYADLFGVNEKIKFLADRVNNLYGFEDDYKGYSNIIPLKFAKMSGFYSDDKNTPYYSSFGKKSEEEYYFDASAYGFGYIGDVILGAYEIKFELNENEDVDLSRFRLKKGFKHIGVEVMKDNIVTGPGYFGQLLLSDNIEPEISVLAKTEIPYNWGILGNFRWYLWNTWFDDDDRVSSDPKLLGMRLSLKPSKYFEIGATRVSYYGGSGNHDYSSLSDYWKLFTAKYENTGGKWDTDQHVGLDTSIYVPAINKVSPFDGMKLYAEAAWNDITAPWQEEDKGKSFKLRGDSYVFGILLVRKNMDIRLEGANIYRETYAHHNYPDGYTDDDYIIGHYIGRDAEMMGFEVYYEFTERLHGYIGNEHIERNVDTEDKQKENIAYVGGKYFFNNKLSLETRFTYIDKNKVNTYDSSVNYQFEDKSEQNYYFNFEISYTF</sequence>
<organism evidence="2 3">
    <name type="scientific">Flexistipes sinusarabici</name>
    <dbReference type="NCBI Taxonomy" id="2352"/>
    <lineage>
        <taxon>Bacteria</taxon>
        <taxon>Pseudomonadati</taxon>
        <taxon>Deferribacterota</taxon>
        <taxon>Deferribacteres</taxon>
        <taxon>Deferribacterales</taxon>
        <taxon>Flexistipitaceae</taxon>
        <taxon>Flexistipes</taxon>
    </lineage>
</organism>
<keyword evidence="1" id="KW-0732">Signal</keyword>
<proteinExistence type="predicted"/>
<comment type="caution">
    <text evidence="2">The sequence shown here is derived from an EMBL/GenBank/DDBJ whole genome shotgun (WGS) entry which is preliminary data.</text>
</comment>
<dbReference type="InterPro" id="IPR026950">
    <property type="entry name" value="Caps_assemb_Wzi"/>
</dbReference>
<feature type="chain" id="PRO_5022811869" evidence="1">
    <location>
        <begin position="20"/>
        <end position="504"/>
    </location>
</feature>